<accession>A0ABR2WUN3</accession>
<reference evidence="7 8" key="1">
    <citation type="submission" date="2023-04" db="EMBL/GenBank/DDBJ databases">
        <title>Genome of Basidiobolus ranarum AG-B5.</title>
        <authorList>
            <person name="Stajich J.E."/>
            <person name="Carter-House D."/>
            <person name="Gryganskyi A."/>
        </authorList>
    </citation>
    <scope>NUCLEOTIDE SEQUENCE [LARGE SCALE GENOMIC DNA]</scope>
    <source>
        <strain evidence="7 8">AG-B5</strain>
    </source>
</reference>
<comment type="similarity">
    <text evidence="2">Belongs to the TMEM14 family.</text>
</comment>
<dbReference type="EMBL" id="JASJQH010000299">
    <property type="protein sequence ID" value="KAK9765222.1"/>
    <property type="molecule type" value="Genomic_DNA"/>
</dbReference>
<keyword evidence="4 6" id="KW-1133">Transmembrane helix</keyword>
<dbReference type="InterPro" id="IPR005349">
    <property type="entry name" value="TMEM14"/>
</dbReference>
<dbReference type="PANTHER" id="PTHR12668:SF53">
    <property type="entry name" value="TMEM14 PROTEIN HOMOLOG YJR085C"/>
    <property type="match status" value="1"/>
</dbReference>
<evidence type="ECO:0000313" key="7">
    <source>
        <dbReference type="EMBL" id="KAK9765222.1"/>
    </source>
</evidence>
<dbReference type="Pfam" id="PF03647">
    <property type="entry name" value="Tmemb_14"/>
    <property type="match status" value="1"/>
</dbReference>
<proteinExistence type="inferred from homology"/>
<gene>
    <name evidence="7" type="ORF">K7432_006620</name>
</gene>
<evidence type="ECO:0000256" key="5">
    <source>
        <dbReference type="ARBA" id="ARBA00023136"/>
    </source>
</evidence>
<keyword evidence="3 6" id="KW-0812">Transmembrane</keyword>
<feature type="transmembrane region" description="Helical" evidence="6">
    <location>
        <begin position="30"/>
        <end position="47"/>
    </location>
</feature>
<evidence type="ECO:0000256" key="4">
    <source>
        <dbReference type="ARBA" id="ARBA00022989"/>
    </source>
</evidence>
<evidence type="ECO:0000256" key="3">
    <source>
        <dbReference type="ARBA" id="ARBA00022692"/>
    </source>
</evidence>
<keyword evidence="5 6" id="KW-0472">Membrane</keyword>
<evidence type="ECO:0000256" key="1">
    <source>
        <dbReference type="ARBA" id="ARBA00004370"/>
    </source>
</evidence>
<name>A0ABR2WUN3_9FUNG</name>
<keyword evidence="8" id="KW-1185">Reference proteome</keyword>
<evidence type="ECO:0000313" key="8">
    <source>
        <dbReference type="Proteomes" id="UP001479436"/>
    </source>
</evidence>
<comment type="caution">
    <text evidence="7">The sequence shown here is derived from an EMBL/GenBank/DDBJ whole genome shotgun (WGS) entry which is preliminary data.</text>
</comment>
<evidence type="ECO:0000256" key="2">
    <source>
        <dbReference type="ARBA" id="ARBA00007590"/>
    </source>
</evidence>
<dbReference type="InterPro" id="IPR044890">
    <property type="entry name" value="TMEM14_sf"/>
</dbReference>
<evidence type="ECO:0000256" key="6">
    <source>
        <dbReference type="SAM" id="Phobius"/>
    </source>
</evidence>
<sequence length="106" mass="11029">MSHHPATTLAGLCAVGGIMGYVKGRSMPSLIAGLSFGTLYGASAYLLKENRDYGQELAAATSILLTGAMIPRAVSTRKPIPLALGAIGLLGAGYYSKKCYESRYGV</sequence>
<evidence type="ECO:0008006" key="9">
    <source>
        <dbReference type="Google" id="ProtNLM"/>
    </source>
</evidence>
<dbReference type="PANTHER" id="PTHR12668">
    <property type="entry name" value="TRANSMEMBRANE PROTEIN 14, 15"/>
    <property type="match status" value="1"/>
</dbReference>
<protein>
    <recommendedName>
        <fullName evidence="9">Transmembrane protein 14</fullName>
    </recommendedName>
</protein>
<comment type="subcellular location">
    <subcellularLocation>
        <location evidence="1">Membrane</location>
    </subcellularLocation>
</comment>
<feature type="transmembrane region" description="Helical" evidence="6">
    <location>
        <begin position="80"/>
        <end position="96"/>
    </location>
</feature>
<organism evidence="7 8">
    <name type="scientific">Basidiobolus ranarum</name>
    <dbReference type="NCBI Taxonomy" id="34480"/>
    <lineage>
        <taxon>Eukaryota</taxon>
        <taxon>Fungi</taxon>
        <taxon>Fungi incertae sedis</taxon>
        <taxon>Zoopagomycota</taxon>
        <taxon>Entomophthoromycotina</taxon>
        <taxon>Basidiobolomycetes</taxon>
        <taxon>Basidiobolales</taxon>
        <taxon>Basidiobolaceae</taxon>
        <taxon>Basidiobolus</taxon>
    </lineage>
</organism>
<dbReference type="Gene3D" id="1.10.10.1740">
    <property type="entry name" value="Transmembrane protein 14-like"/>
    <property type="match status" value="1"/>
</dbReference>
<dbReference type="Proteomes" id="UP001479436">
    <property type="component" value="Unassembled WGS sequence"/>
</dbReference>